<gene>
    <name evidence="2" type="ORF">VCS650_LOCUS10110</name>
</gene>
<dbReference type="OrthoDB" id="8954335at2759"/>
<dbReference type="InterPro" id="IPR006073">
    <property type="entry name" value="GTP-bd"/>
</dbReference>
<accession>A0A814AK02</accession>
<evidence type="ECO:0000259" key="1">
    <source>
        <dbReference type="Pfam" id="PF01926"/>
    </source>
</evidence>
<comment type="caution">
    <text evidence="2">The sequence shown here is derived from an EMBL/GenBank/DDBJ whole genome shotgun (WGS) entry which is preliminary data.</text>
</comment>
<reference evidence="2" key="1">
    <citation type="submission" date="2021-02" db="EMBL/GenBank/DDBJ databases">
        <authorList>
            <person name="Nowell W R."/>
        </authorList>
    </citation>
    <scope>NUCLEOTIDE SEQUENCE</scope>
</reference>
<protein>
    <recommendedName>
        <fullName evidence="1">G domain-containing protein</fullName>
    </recommendedName>
</protein>
<feature type="domain" description="G" evidence="1">
    <location>
        <begin position="58"/>
        <end position="143"/>
    </location>
</feature>
<name>A0A814AK02_9BILA</name>
<organism evidence="2 3">
    <name type="scientific">Adineta steineri</name>
    <dbReference type="NCBI Taxonomy" id="433720"/>
    <lineage>
        <taxon>Eukaryota</taxon>
        <taxon>Metazoa</taxon>
        <taxon>Spiralia</taxon>
        <taxon>Gnathifera</taxon>
        <taxon>Rotifera</taxon>
        <taxon>Eurotatoria</taxon>
        <taxon>Bdelloidea</taxon>
        <taxon>Adinetida</taxon>
        <taxon>Adinetidae</taxon>
        <taxon>Adineta</taxon>
    </lineage>
</organism>
<dbReference type="SUPFAM" id="SSF52540">
    <property type="entry name" value="P-loop containing nucleoside triphosphate hydrolases"/>
    <property type="match status" value="2"/>
</dbReference>
<dbReference type="InterPro" id="IPR027417">
    <property type="entry name" value="P-loop_NTPase"/>
</dbReference>
<dbReference type="EMBL" id="CAJNON010000072">
    <property type="protein sequence ID" value="CAF0916019.1"/>
    <property type="molecule type" value="Genomic_DNA"/>
</dbReference>
<sequence>MSKEFSIVVCGSARVGKSTLVNAICGREVARTSGGLCAETDRMDKYVINHIGSAKFSIVVCGSARVGKSTLVNAICGREVARTSGGLCAETDRMDKYVINHIGGASSNEHTITIYDTPGIESWTENHVRSYFTKIMNESKPVCMIYCASPGSYAQLNQSQWLIDTCIKSNIFCALVCTNKYCGGYDRRKQVLQDFHSLLTRYHGMTRDEVNIKYYGNVALCTAVNSIVYEDREFNVRKEIEGINELIFGILTSLKNEKIAGWCYTIANNRPFWETMQPKIIAFFEVATPIAIKIIDKHGMDIANVLINLILLSIKRGR</sequence>
<dbReference type="Proteomes" id="UP000663891">
    <property type="component" value="Unassembled WGS sequence"/>
</dbReference>
<evidence type="ECO:0000313" key="3">
    <source>
        <dbReference type="Proteomes" id="UP000663891"/>
    </source>
</evidence>
<dbReference type="Gene3D" id="3.40.50.300">
    <property type="entry name" value="P-loop containing nucleotide triphosphate hydrolases"/>
    <property type="match status" value="2"/>
</dbReference>
<evidence type="ECO:0000313" key="2">
    <source>
        <dbReference type="EMBL" id="CAF0916019.1"/>
    </source>
</evidence>
<dbReference type="Pfam" id="PF01926">
    <property type="entry name" value="MMR_HSR1"/>
    <property type="match status" value="1"/>
</dbReference>
<dbReference type="CDD" id="cd00882">
    <property type="entry name" value="Ras_like_GTPase"/>
    <property type="match status" value="2"/>
</dbReference>
<dbReference type="GO" id="GO:0005525">
    <property type="term" value="F:GTP binding"/>
    <property type="evidence" value="ECO:0007669"/>
    <property type="project" value="InterPro"/>
</dbReference>
<proteinExistence type="predicted"/>
<dbReference type="AlphaFoldDB" id="A0A814AK02"/>